<dbReference type="AlphaFoldDB" id="A0A239G5E5"/>
<evidence type="ECO:0000313" key="2">
    <source>
        <dbReference type="Proteomes" id="UP000198339"/>
    </source>
</evidence>
<organism evidence="1 2">
    <name type="scientific">Sphingopyxis indica</name>
    <dbReference type="NCBI Taxonomy" id="436663"/>
    <lineage>
        <taxon>Bacteria</taxon>
        <taxon>Pseudomonadati</taxon>
        <taxon>Pseudomonadota</taxon>
        <taxon>Alphaproteobacteria</taxon>
        <taxon>Sphingomonadales</taxon>
        <taxon>Sphingomonadaceae</taxon>
        <taxon>Sphingopyxis</taxon>
    </lineage>
</organism>
<protein>
    <submittedName>
        <fullName evidence="1">Uncharacterized protein</fullName>
    </submittedName>
</protein>
<dbReference type="EMBL" id="FZPA01000003">
    <property type="protein sequence ID" value="SNS64320.1"/>
    <property type="molecule type" value="Genomic_DNA"/>
</dbReference>
<accession>A0A239G5E5</accession>
<proteinExistence type="predicted"/>
<dbReference type="Proteomes" id="UP000198339">
    <property type="component" value="Unassembled WGS sequence"/>
</dbReference>
<sequence>MCSVAPLLRCSVAVKSEEKQTAGLLVRARDVVVALARALPVSGPAYAGRR</sequence>
<evidence type="ECO:0000313" key="1">
    <source>
        <dbReference type="EMBL" id="SNS64320.1"/>
    </source>
</evidence>
<name>A0A239G5E5_9SPHN</name>
<reference evidence="1 2" key="1">
    <citation type="submission" date="2017-06" db="EMBL/GenBank/DDBJ databases">
        <authorList>
            <person name="Kim H.J."/>
            <person name="Triplett B.A."/>
        </authorList>
    </citation>
    <scope>NUCLEOTIDE SEQUENCE [LARGE SCALE GENOMIC DNA]</scope>
    <source>
        <strain evidence="1 2">DS15</strain>
    </source>
</reference>
<gene>
    <name evidence="1" type="ORF">SAMN06295955_10329</name>
</gene>
<keyword evidence="2" id="KW-1185">Reference proteome</keyword>